<keyword evidence="1" id="KW-0812">Transmembrane</keyword>
<name>A0A7J9IK75_9ROSI</name>
<accession>A0A7J9IK75</accession>
<gene>
    <name evidence="2" type="ORF">Goarm_019012</name>
</gene>
<keyword evidence="1" id="KW-1133">Transmembrane helix</keyword>
<feature type="transmembrane region" description="Helical" evidence="1">
    <location>
        <begin position="12"/>
        <end position="34"/>
    </location>
</feature>
<proteinExistence type="predicted"/>
<evidence type="ECO:0000313" key="3">
    <source>
        <dbReference type="Proteomes" id="UP000593575"/>
    </source>
</evidence>
<keyword evidence="3" id="KW-1185">Reference proteome</keyword>
<dbReference type="EMBL" id="JABFAE010000001">
    <property type="protein sequence ID" value="MBA0822198.1"/>
    <property type="molecule type" value="Genomic_DNA"/>
</dbReference>
<dbReference type="AlphaFoldDB" id="A0A7J9IK75"/>
<organism evidence="2 3">
    <name type="scientific">Gossypium armourianum</name>
    <dbReference type="NCBI Taxonomy" id="34283"/>
    <lineage>
        <taxon>Eukaryota</taxon>
        <taxon>Viridiplantae</taxon>
        <taxon>Streptophyta</taxon>
        <taxon>Embryophyta</taxon>
        <taxon>Tracheophyta</taxon>
        <taxon>Spermatophyta</taxon>
        <taxon>Magnoliopsida</taxon>
        <taxon>eudicotyledons</taxon>
        <taxon>Gunneridae</taxon>
        <taxon>Pentapetalae</taxon>
        <taxon>rosids</taxon>
        <taxon>malvids</taxon>
        <taxon>Malvales</taxon>
        <taxon>Malvaceae</taxon>
        <taxon>Malvoideae</taxon>
        <taxon>Gossypium</taxon>
    </lineage>
</organism>
<reference evidence="2 3" key="1">
    <citation type="journal article" date="2019" name="Genome Biol. Evol.">
        <title>Insights into the evolution of the New World diploid cottons (Gossypium, subgenus Houzingenia) based on genome sequencing.</title>
        <authorList>
            <person name="Grover C.E."/>
            <person name="Arick M.A. 2nd"/>
            <person name="Thrash A."/>
            <person name="Conover J.L."/>
            <person name="Sanders W.S."/>
            <person name="Peterson D.G."/>
            <person name="Frelichowski J.E."/>
            <person name="Scheffler J.A."/>
            <person name="Scheffler B.E."/>
            <person name="Wendel J.F."/>
        </authorList>
    </citation>
    <scope>NUCLEOTIDE SEQUENCE [LARGE SCALE GENOMIC DNA]</scope>
    <source>
        <strain evidence="2">6</strain>
        <tissue evidence="2">Leaf</tissue>
    </source>
</reference>
<evidence type="ECO:0000256" key="1">
    <source>
        <dbReference type="SAM" id="Phobius"/>
    </source>
</evidence>
<protein>
    <submittedName>
        <fullName evidence="2">Uncharacterized protein</fullName>
    </submittedName>
</protein>
<sequence>MMKGKRKRFYNAWNFLIDYLLLHLLSCNYIVSFIY</sequence>
<evidence type="ECO:0000313" key="2">
    <source>
        <dbReference type="EMBL" id="MBA0822198.1"/>
    </source>
</evidence>
<dbReference type="Proteomes" id="UP000593575">
    <property type="component" value="Unassembled WGS sequence"/>
</dbReference>
<comment type="caution">
    <text evidence="2">The sequence shown here is derived from an EMBL/GenBank/DDBJ whole genome shotgun (WGS) entry which is preliminary data.</text>
</comment>
<keyword evidence="1" id="KW-0472">Membrane</keyword>